<dbReference type="AlphaFoldDB" id="B7ASC7"/>
<keyword evidence="3" id="KW-1185">Reference proteome</keyword>
<feature type="transmembrane region" description="Helical" evidence="1">
    <location>
        <begin position="236"/>
        <end position="255"/>
    </location>
</feature>
<name>B7ASC7_9FIRM</name>
<evidence type="ECO:0000256" key="1">
    <source>
        <dbReference type="SAM" id="Phobius"/>
    </source>
</evidence>
<comment type="caution">
    <text evidence="2">The sequence shown here is derived from an EMBL/GenBank/DDBJ whole genome shotgun (WGS) entry which is preliminary data.</text>
</comment>
<feature type="transmembrane region" description="Helical" evidence="1">
    <location>
        <begin position="204"/>
        <end position="224"/>
    </location>
</feature>
<evidence type="ECO:0000313" key="2">
    <source>
        <dbReference type="EMBL" id="EEC57473.1"/>
    </source>
</evidence>
<sequence>MMMRLIRDLFPDRVIKLQEGSNMLIHMLLRIDFIKQHMKDEPYAHKDNVLKTVLEVFVQLALLVWELAKKTAFVFAVAWLPWKILAMSCPLIARQQGLTIVYIFFILSTVCGTITNTTIFTMTPDDSFLLNTAGVNAARYYFGRIVYRMVMDAVFGGIALVLAGVGAGQAFMLSVITALFRPVGEVFGLTVYMYLKRIHNKKALYDGVVISVAIIIAYACPYAYRRIAESWNGVTSVPVLVTAAVLASASLYIIWNYKGYQAIVRELVFARREDFN</sequence>
<dbReference type="STRING" id="483218.BACPEC_01982"/>
<feature type="transmembrane region" description="Helical" evidence="1">
    <location>
        <begin position="99"/>
        <end position="124"/>
    </location>
</feature>
<keyword evidence="1" id="KW-0472">Membrane</keyword>
<evidence type="ECO:0000313" key="3">
    <source>
        <dbReference type="Proteomes" id="UP000003136"/>
    </source>
</evidence>
<feature type="transmembrane region" description="Helical" evidence="1">
    <location>
        <begin position="145"/>
        <end position="165"/>
    </location>
</feature>
<reference evidence="2 3" key="2">
    <citation type="submission" date="2008-11" db="EMBL/GenBank/DDBJ databases">
        <authorList>
            <person name="Fulton L."/>
            <person name="Clifton S."/>
            <person name="Fulton B."/>
            <person name="Xu J."/>
            <person name="Minx P."/>
            <person name="Pepin K.H."/>
            <person name="Johnson M."/>
            <person name="Bhonagiri V."/>
            <person name="Nash W.E."/>
            <person name="Mardis E.R."/>
            <person name="Wilson R.K."/>
        </authorList>
    </citation>
    <scope>NUCLEOTIDE SEQUENCE [LARGE SCALE GENOMIC DNA]</scope>
    <source>
        <strain evidence="2 3">ATCC 43243</strain>
    </source>
</reference>
<feature type="transmembrane region" description="Helical" evidence="1">
    <location>
        <begin position="72"/>
        <end position="93"/>
    </location>
</feature>
<dbReference type="EMBL" id="ABVQ01000036">
    <property type="protein sequence ID" value="EEC57473.1"/>
    <property type="molecule type" value="Genomic_DNA"/>
</dbReference>
<gene>
    <name evidence="2" type="ORF">BACPEC_01982</name>
</gene>
<keyword evidence="1" id="KW-0812">Transmembrane</keyword>
<dbReference type="eggNOG" id="ENOG5031YEZ">
    <property type="taxonomic scope" value="Bacteria"/>
</dbReference>
<proteinExistence type="predicted"/>
<dbReference type="HOGENOM" id="CLU_1025825_0_0_9"/>
<dbReference type="Proteomes" id="UP000003136">
    <property type="component" value="Unassembled WGS sequence"/>
</dbReference>
<organism evidence="2 3">
    <name type="scientific">[Bacteroides] pectinophilus ATCC 43243</name>
    <dbReference type="NCBI Taxonomy" id="483218"/>
    <lineage>
        <taxon>Bacteria</taxon>
        <taxon>Bacillati</taxon>
        <taxon>Bacillota</taxon>
        <taxon>Clostridia</taxon>
        <taxon>Eubacteriales</taxon>
    </lineage>
</organism>
<protein>
    <submittedName>
        <fullName evidence="2">Uncharacterized protein</fullName>
    </submittedName>
</protein>
<reference evidence="2 3" key="1">
    <citation type="submission" date="2008-11" db="EMBL/GenBank/DDBJ databases">
        <title>Draft genome sequence of Bacteroides pectinophilus (ATCC 43243).</title>
        <authorList>
            <person name="Sudarsanam P."/>
            <person name="Ley R."/>
            <person name="Guruge J."/>
            <person name="Turnbaugh P.J."/>
            <person name="Mahowald M."/>
            <person name="Liep D."/>
            <person name="Gordon J."/>
        </authorList>
    </citation>
    <scope>NUCLEOTIDE SEQUENCE [LARGE SCALE GENOMIC DNA]</scope>
    <source>
        <strain evidence="2 3">ATCC 43243</strain>
    </source>
</reference>
<accession>B7ASC7</accession>
<keyword evidence="1" id="KW-1133">Transmembrane helix</keyword>